<feature type="domain" description="Histidine kinase" evidence="8">
    <location>
        <begin position="182"/>
        <end position="400"/>
    </location>
</feature>
<feature type="modified residue" description="4-aspartylphosphate" evidence="6">
    <location>
        <position position="59"/>
    </location>
</feature>
<dbReference type="Pfam" id="PF00072">
    <property type="entry name" value="Response_reg"/>
    <property type="match status" value="1"/>
</dbReference>
<dbReference type="InterPro" id="IPR003594">
    <property type="entry name" value="HATPase_dom"/>
</dbReference>
<evidence type="ECO:0000256" key="2">
    <source>
        <dbReference type="ARBA" id="ARBA00012438"/>
    </source>
</evidence>
<dbReference type="SMART" id="SM00448">
    <property type="entry name" value="REC"/>
    <property type="match status" value="1"/>
</dbReference>
<evidence type="ECO:0000256" key="6">
    <source>
        <dbReference type="PROSITE-ProRule" id="PRU00169"/>
    </source>
</evidence>
<evidence type="ECO:0000256" key="5">
    <source>
        <dbReference type="ARBA" id="ARBA00022777"/>
    </source>
</evidence>
<dbReference type="GO" id="GO:0000155">
    <property type="term" value="F:phosphorelay sensor kinase activity"/>
    <property type="evidence" value="ECO:0007669"/>
    <property type="project" value="InterPro"/>
</dbReference>
<proteinExistence type="predicted"/>
<comment type="caution">
    <text evidence="10">The sequence shown here is derived from an EMBL/GenBank/DDBJ whole genome shotgun (WGS) entry which is preliminary data.</text>
</comment>
<evidence type="ECO:0000256" key="3">
    <source>
        <dbReference type="ARBA" id="ARBA00022553"/>
    </source>
</evidence>
<protein>
    <recommendedName>
        <fullName evidence="2">histidine kinase</fullName>
        <ecNumber evidence="2">2.7.13.3</ecNumber>
    </recommendedName>
</protein>
<dbReference type="OrthoDB" id="5342753at2"/>
<dbReference type="InterPro" id="IPR001789">
    <property type="entry name" value="Sig_transdc_resp-reg_receiver"/>
</dbReference>
<dbReference type="InterPro" id="IPR036097">
    <property type="entry name" value="HisK_dim/P_sf"/>
</dbReference>
<dbReference type="PROSITE" id="PS50109">
    <property type="entry name" value="HIS_KIN"/>
    <property type="match status" value="1"/>
</dbReference>
<evidence type="ECO:0000256" key="4">
    <source>
        <dbReference type="ARBA" id="ARBA00022679"/>
    </source>
</evidence>
<feature type="coiled-coil region" evidence="7">
    <location>
        <begin position="126"/>
        <end position="175"/>
    </location>
</feature>
<dbReference type="InterPro" id="IPR036890">
    <property type="entry name" value="HATPase_C_sf"/>
</dbReference>
<dbReference type="CDD" id="cd00082">
    <property type="entry name" value="HisKA"/>
    <property type="match status" value="1"/>
</dbReference>
<dbReference type="Pfam" id="PF02518">
    <property type="entry name" value="HATPase_c"/>
    <property type="match status" value="1"/>
</dbReference>
<reference evidence="11" key="1">
    <citation type="submission" date="2016-11" db="EMBL/GenBank/DDBJ databases">
        <authorList>
            <person name="Shukria A."/>
            <person name="Stevens D.C."/>
        </authorList>
    </citation>
    <scope>NUCLEOTIDE SEQUENCE [LARGE SCALE GENOMIC DNA]</scope>
    <source>
        <strain evidence="11">Cbfe23</strain>
    </source>
</reference>
<keyword evidence="4" id="KW-0808">Transferase</keyword>
<sequence>MQAREVLRTSVLLVDDQPADLVALERCLAPFSLHVVKVSSGEEALEHVRDEEFALVLMDFRLPGLNGVETAQRMRQLLALRPLPLIFLTGANSEEAVVATGYATGGVDWLSKPVDPERLRAKVRVFVELHREREALRRQQAALREREREELEARRQRAELERERLVVELQEAVRLRDEFLSVASHELKTPLTPLALRLQLMRQELGKPEVDAQRLLGHVEAASAQVRRVTALMDSLLDATRITSGRLTLRREPDVNLAAIVRDVVSNFEAQAARANCPLELEAPARVLGQWDVLRLEQIVTNLLSNALKFGAGGTVSVRVEENEGWARLTVRDEGIGMDESVRARLFGRFERGVSERHYGGLGLGLFITRQVTEALGGRIHAESIPGSGSTFTVELPCSTGGEDSGGVTHGA</sequence>
<dbReference type="SUPFAM" id="SSF55874">
    <property type="entry name" value="ATPase domain of HSP90 chaperone/DNA topoisomerase II/histidine kinase"/>
    <property type="match status" value="1"/>
</dbReference>
<dbReference type="Proteomes" id="UP000182229">
    <property type="component" value="Unassembled WGS sequence"/>
</dbReference>
<keyword evidence="5 10" id="KW-0418">Kinase</keyword>
<dbReference type="InterPro" id="IPR004358">
    <property type="entry name" value="Sig_transdc_His_kin-like_C"/>
</dbReference>
<dbReference type="SUPFAM" id="SSF52172">
    <property type="entry name" value="CheY-like"/>
    <property type="match status" value="1"/>
</dbReference>
<organism evidence="10 11">
    <name type="scientific">Cystobacter ferrugineus</name>
    <dbReference type="NCBI Taxonomy" id="83449"/>
    <lineage>
        <taxon>Bacteria</taxon>
        <taxon>Pseudomonadati</taxon>
        <taxon>Myxococcota</taxon>
        <taxon>Myxococcia</taxon>
        <taxon>Myxococcales</taxon>
        <taxon>Cystobacterineae</taxon>
        <taxon>Archangiaceae</taxon>
        <taxon>Cystobacter</taxon>
    </lineage>
</organism>
<dbReference type="PROSITE" id="PS50110">
    <property type="entry name" value="RESPONSE_REGULATORY"/>
    <property type="match status" value="1"/>
</dbReference>
<dbReference type="PANTHER" id="PTHR43547:SF2">
    <property type="entry name" value="HYBRID SIGNAL TRANSDUCTION HISTIDINE KINASE C"/>
    <property type="match status" value="1"/>
</dbReference>
<evidence type="ECO:0000256" key="7">
    <source>
        <dbReference type="SAM" id="Coils"/>
    </source>
</evidence>
<dbReference type="Gene3D" id="1.10.287.130">
    <property type="match status" value="1"/>
</dbReference>
<dbReference type="InterPro" id="IPR005467">
    <property type="entry name" value="His_kinase_dom"/>
</dbReference>
<dbReference type="FunFam" id="3.30.565.10:FF:000006">
    <property type="entry name" value="Sensor histidine kinase WalK"/>
    <property type="match status" value="1"/>
</dbReference>
<dbReference type="SMART" id="SM00388">
    <property type="entry name" value="HisKA"/>
    <property type="match status" value="1"/>
</dbReference>
<keyword evidence="3 6" id="KW-0597">Phosphoprotein</keyword>
<dbReference type="PANTHER" id="PTHR43547">
    <property type="entry name" value="TWO-COMPONENT HISTIDINE KINASE"/>
    <property type="match status" value="1"/>
</dbReference>
<dbReference type="AlphaFoldDB" id="A0A1L9B1A6"/>
<dbReference type="SMART" id="SM00387">
    <property type="entry name" value="HATPase_c"/>
    <property type="match status" value="1"/>
</dbReference>
<dbReference type="STRING" id="83449.BON30_36140"/>
<dbReference type="SUPFAM" id="SSF47384">
    <property type="entry name" value="Homodimeric domain of signal transducing histidine kinase"/>
    <property type="match status" value="1"/>
</dbReference>
<dbReference type="InterPro" id="IPR003661">
    <property type="entry name" value="HisK_dim/P_dom"/>
</dbReference>
<dbReference type="CDD" id="cd17546">
    <property type="entry name" value="REC_hyHK_CKI1_RcsC-like"/>
    <property type="match status" value="1"/>
</dbReference>
<feature type="domain" description="Response regulatory" evidence="9">
    <location>
        <begin position="10"/>
        <end position="127"/>
    </location>
</feature>
<dbReference type="Gene3D" id="3.30.565.10">
    <property type="entry name" value="Histidine kinase-like ATPase, C-terminal domain"/>
    <property type="match status" value="1"/>
</dbReference>
<dbReference type="PRINTS" id="PR00344">
    <property type="entry name" value="BCTRLSENSOR"/>
</dbReference>
<dbReference type="Gene3D" id="3.40.50.2300">
    <property type="match status" value="1"/>
</dbReference>
<name>A0A1L9B1A6_9BACT</name>
<evidence type="ECO:0000313" key="11">
    <source>
        <dbReference type="Proteomes" id="UP000182229"/>
    </source>
</evidence>
<dbReference type="InterPro" id="IPR011006">
    <property type="entry name" value="CheY-like_superfamily"/>
</dbReference>
<evidence type="ECO:0000259" key="9">
    <source>
        <dbReference type="PROSITE" id="PS50110"/>
    </source>
</evidence>
<evidence type="ECO:0000313" key="10">
    <source>
        <dbReference type="EMBL" id="OJH36031.1"/>
    </source>
</evidence>
<keyword evidence="11" id="KW-1185">Reference proteome</keyword>
<reference evidence="10 11" key="2">
    <citation type="submission" date="2016-12" db="EMBL/GenBank/DDBJ databases">
        <title>Draft Genome Sequence of Cystobacter ferrugineus Strain Cbfe23.</title>
        <authorList>
            <person name="Akbar S."/>
            <person name="Dowd S.E."/>
            <person name="Stevens D.C."/>
        </authorList>
    </citation>
    <scope>NUCLEOTIDE SEQUENCE [LARGE SCALE GENOMIC DNA]</scope>
    <source>
        <strain evidence="10 11">Cbfe23</strain>
    </source>
</reference>
<evidence type="ECO:0000256" key="1">
    <source>
        <dbReference type="ARBA" id="ARBA00000085"/>
    </source>
</evidence>
<dbReference type="RefSeq" id="WP_071903057.1">
    <property type="nucleotide sequence ID" value="NZ_MPIN01000012.1"/>
</dbReference>
<dbReference type="EC" id="2.7.13.3" evidence="2"/>
<dbReference type="EMBL" id="MPIN01000012">
    <property type="protein sequence ID" value="OJH36031.1"/>
    <property type="molecule type" value="Genomic_DNA"/>
</dbReference>
<keyword evidence="7" id="KW-0175">Coiled coil</keyword>
<accession>A0A1L9B1A6</accession>
<comment type="catalytic activity">
    <reaction evidence="1">
        <text>ATP + protein L-histidine = ADP + protein N-phospho-L-histidine.</text>
        <dbReference type="EC" id="2.7.13.3"/>
    </reaction>
</comment>
<gene>
    <name evidence="10" type="ORF">BON30_36140</name>
</gene>
<dbReference type="Pfam" id="PF00512">
    <property type="entry name" value="HisKA"/>
    <property type="match status" value="1"/>
</dbReference>
<evidence type="ECO:0000259" key="8">
    <source>
        <dbReference type="PROSITE" id="PS50109"/>
    </source>
</evidence>